<sequence length="82" mass="8584">MTKIKVSTKNIGGLDKISAELSTGSVNIVRGSSSSGKSSLMRGVHLGIVGRADKLSNEIENLHLDDRTSDQALLMRGASEGS</sequence>
<evidence type="ECO:0000313" key="1">
    <source>
        <dbReference type="EMBL" id="SVC04080.1"/>
    </source>
</evidence>
<dbReference type="AlphaFoldDB" id="A0A382IWG1"/>
<organism evidence="1">
    <name type="scientific">marine metagenome</name>
    <dbReference type="NCBI Taxonomy" id="408172"/>
    <lineage>
        <taxon>unclassified sequences</taxon>
        <taxon>metagenomes</taxon>
        <taxon>ecological metagenomes</taxon>
    </lineage>
</organism>
<dbReference type="InterPro" id="IPR027417">
    <property type="entry name" value="P-loop_NTPase"/>
</dbReference>
<proteinExistence type="predicted"/>
<dbReference type="SUPFAM" id="SSF52540">
    <property type="entry name" value="P-loop containing nucleoside triphosphate hydrolases"/>
    <property type="match status" value="1"/>
</dbReference>
<reference evidence="1" key="1">
    <citation type="submission" date="2018-05" db="EMBL/GenBank/DDBJ databases">
        <authorList>
            <person name="Lanie J.A."/>
            <person name="Ng W.-L."/>
            <person name="Kazmierczak K.M."/>
            <person name="Andrzejewski T.M."/>
            <person name="Davidsen T.M."/>
            <person name="Wayne K.J."/>
            <person name="Tettelin H."/>
            <person name="Glass J.I."/>
            <person name="Rusch D."/>
            <person name="Podicherti R."/>
            <person name="Tsui H.-C.T."/>
            <person name="Winkler M.E."/>
        </authorList>
    </citation>
    <scope>NUCLEOTIDE SEQUENCE</scope>
</reference>
<accession>A0A382IWG1</accession>
<dbReference type="Gene3D" id="3.40.50.300">
    <property type="entry name" value="P-loop containing nucleotide triphosphate hydrolases"/>
    <property type="match status" value="1"/>
</dbReference>
<protein>
    <submittedName>
        <fullName evidence="1">Uncharacterized protein</fullName>
    </submittedName>
</protein>
<dbReference type="EMBL" id="UINC01070154">
    <property type="protein sequence ID" value="SVC04080.1"/>
    <property type="molecule type" value="Genomic_DNA"/>
</dbReference>
<gene>
    <name evidence="1" type="ORF">METZ01_LOCUS256934</name>
</gene>
<feature type="non-terminal residue" evidence="1">
    <location>
        <position position="82"/>
    </location>
</feature>
<name>A0A382IWG1_9ZZZZ</name>